<accession>R7UIV3</accession>
<dbReference type="OMA" id="AKDETWI"/>
<keyword evidence="3" id="KW-1185">Reference proteome</keyword>
<dbReference type="Pfam" id="PF01359">
    <property type="entry name" value="Transposase_1"/>
    <property type="match status" value="1"/>
</dbReference>
<dbReference type="OrthoDB" id="10018757at2759"/>
<gene>
    <name evidence="1" type="ORF">CAPTEDRAFT_137176</name>
</gene>
<dbReference type="InterPro" id="IPR001888">
    <property type="entry name" value="Transposase_1"/>
</dbReference>
<dbReference type="Gene3D" id="3.30.420.10">
    <property type="entry name" value="Ribonuclease H-like superfamily/Ribonuclease H"/>
    <property type="match status" value="1"/>
</dbReference>
<dbReference type="GO" id="GO:0003676">
    <property type="term" value="F:nucleic acid binding"/>
    <property type="evidence" value="ECO:0007669"/>
    <property type="project" value="InterPro"/>
</dbReference>
<dbReference type="PANTHER" id="PTHR46060:SF1">
    <property type="entry name" value="MARINER MOS1 TRANSPOSASE-LIKE PROTEIN"/>
    <property type="match status" value="1"/>
</dbReference>
<organism evidence="1">
    <name type="scientific">Capitella teleta</name>
    <name type="common">Polychaete worm</name>
    <dbReference type="NCBI Taxonomy" id="283909"/>
    <lineage>
        <taxon>Eukaryota</taxon>
        <taxon>Metazoa</taxon>
        <taxon>Spiralia</taxon>
        <taxon>Lophotrochozoa</taxon>
        <taxon>Annelida</taxon>
        <taxon>Polychaeta</taxon>
        <taxon>Sedentaria</taxon>
        <taxon>Scolecida</taxon>
        <taxon>Capitellidae</taxon>
        <taxon>Capitella</taxon>
    </lineage>
</organism>
<dbReference type="EMBL" id="KB300949">
    <property type="protein sequence ID" value="ELU06095.1"/>
    <property type="molecule type" value="Genomic_DNA"/>
</dbReference>
<dbReference type="HOGENOM" id="CLU_1735981_0_0_1"/>
<dbReference type="EnsemblMetazoa" id="CapteT137176">
    <property type="protein sequence ID" value="CapteP137176"/>
    <property type="gene ID" value="CapteG137176"/>
</dbReference>
<dbReference type="PANTHER" id="PTHR46060">
    <property type="entry name" value="MARINER MOS1 TRANSPOSASE-LIKE PROTEIN"/>
    <property type="match status" value="1"/>
</dbReference>
<evidence type="ECO:0000313" key="3">
    <source>
        <dbReference type="Proteomes" id="UP000014760"/>
    </source>
</evidence>
<dbReference type="Proteomes" id="UP000014760">
    <property type="component" value="Unassembled WGS sequence"/>
</dbReference>
<dbReference type="EMBL" id="AMQN01001236">
    <property type="status" value="NOT_ANNOTATED_CDS"/>
    <property type="molecule type" value="Genomic_DNA"/>
</dbReference>
<protein>
    <submittedName>
        <fullName evidence="1 2">Uncharacterized protein</fullName>
    </submittedName>
</protein>
<proteinExistence type="predicted"/>
<feature type="non-terminal residue" evidence="1">
    <location>
        <position position="1"/>
    </location>
</feature>
<dbReference type="InterPro" id="IPR036397">
    <property type="entry name" value="RNaseH_sf"/>
</dbReference>
<dbReference type="AlphaFoldDB" id="R7UIV3"/>
<evidence type="ECO:0000313" key="1">
    <source>
        <dbReference type="EMBL" id="ELU06095.1"/>
    </source>
</evidence>
<dbReference type="InterPro" id="IPR052709">
    <property type="entry name" value="Transposase-MT_Hybrid"/>
</dbReference>
<dbReference type="STRING" id="283909.R7UIV3"/>
<name>R7UIV3_CAPTE</name>
<reference evidence="1 3" key="2">
    <citation type="journal article" date="2013" name="Nature">
        <title>Insights into bilaterian evolution from three spiralian genomes.</title>
        <authorList>
            <person name="Simakov O."/>
            <person name="Marletaz F."/>
            <person name="Cho S.J."/>
            <person name="Edsinger-Gonzales E."/>
            <person name="Havlak P."/>
            <person name="Hellsten U."/>
            <person name="Kuo D.H."/>
            <person name="Larsson T."/>
            <person name="Lv J."/>
            <person name="Arendt D."/>
            <person name="Savage R."/>
            <person name="Osoegawa K."/>
            <person name="de Jong P."/>
            <person name="Grimwood J."/>
            <person name="Chapman J.A."/>
            <person name="Shapiro H."/>
            <person name="Aerts A."/>
            <person name="Otillar R.P."/>
            <person name="Terry A.Y."/>
            <person name="Boore J.L."/>
            <person name="Grigoriev I.V."/>
            <person name="Lindberg D.R."/>
            <person name="Seaver E.C."/>
            <person name="Weisblat D.A."/>
            <person name="Putnam N.H."/>
            <person name="Rokhsar D.S."/>
        </authorList>
    </citation>
    <scope>NUCLEOTIDE SEQUENCE</scope>
    <source>
        <strain evidence="1 3">I ESC-2004</strain>
    </source>
</reference>
<sequence length="151" mass="17501">EVLMPVFWVSKGMIHIDFLKKGITIKGAYYANLLEKVRAGIKEKLRGLLARRQRLLQDKSPSQNSHIVGASDRKCGFKILFFFYPLYSHATTNYLEILKNTIRGHFASNNELIWAAESCLQGQNEGFFWQGIKALKNRWEEFNLLEDAYVE</sequence>
<reference evidence="3" key="1">
    <citation type="submission" date="2012-12" db="EMBL/GenBank/DDBJ databases">
        <authorList>
            <person name="Hellsten U."/>
            <person name="Grimwood J."/>
            <person name="Chapman J.A."/>
            <person name="Shapiro H."/>
            <person name="Aerts A."/>
            <person name="Otillar R.P."/>
            <person name="Terry A.Y."/>
            <person name="Boore J.L."/>
            <person name="Simakov O."/>
            <person name="Marletaz F."/>
            <person name="Cho S.-J."/>
            <person name="Edsinger-Gonzales E."/>
            <person name="Havlak P."/>
            <person name="Kuo D.-H."/>
            <person name="Larsson T."/>
            <person name="Lv J."/>
            <person name="Arendt D."/>
            <person name="Savage R."/>
            <person name="Osoegawa K."/>
            <person name="de Jong P."/>
            <person name="Lindberg D.R."/>
            <person name="Seaver E.C."/>
            <person name="Weisblat D.A."/>
            <person name="Putnam N.H."/>
            <person name="Grigoriev I.V."/>
            <person name="Rokhsar D.S."/>
        </authorList>
    </citation>
    <scope>NUCLEOTIDE SEQUENCE</scope>
    <source>
        <strain evidence="3">I ESC-2004</strain>
    </source>
</reference>
<evidence type="ECO:0000313" key="2">
    <source>
        <dbReference type="EnsemblMetazoa" id="CapteP137176"/>
    </source>
</evidence>
<reference evidence="2" key="3">
    <citation type="submission" date="2015-06" db="UniProtKB">
        <authorList>
            <consortium name="EnsemblMetazoa"/>
        </authorList>
    </citation>
    <scope>IDENTIFICATION</scope>
</reference>